<organism evidence="2 3">
    <name type="scientific">Catalinimonas alkaloidigena</name>
    <dbReference type="NCBI Taxonomy" id="1075417"/>
    <lineage>
        <taxon>Bacteria</taxon>
        <taxon>Pseudomonadati</taxon>
        <taxon>Bacteroidota</taxon>
        <taxon>Cytophagia</taxon>
        <taxon>Cytophagales</taxon>
        <taxon>Catalimonadaceae</taxon>
        <taxon>Catalinimonas</taxon>
    </lineage>
</organism>
<reference evidence="2 3" key="1">
    <citation type="submission" date="2016-10" db="EMBL/GenBank/DDBJ databases">
        <authorList>
            <person name="de Groot N.N."/>
        </authorList>
    </citation>
    <scope>NUCLEOTIDE SEQUENCE [LARGE SCALE GENOMIC DNA]</scope>
    <source>
        <strain evidence="2 3">DSM 25186</strain>
    </source>
</reference>
<dbReference type="EMBL" id="FNFO01000002">
    <property type="protein sequence ID" value="SDK18664.1"/>
    <property type="molecule type" value="Genomic_DNA"/>
</dbReference>
<protein>
    <recommendedName>
        <fullName evidence="1">N-acetyltransferase domain-containing protein</fullName>
    </recommendedName>
</protein>
<dbReference type="SUPFAM" id="SSF55729">
    <property type="entry name" value="Acyl-CoA N-acyltransferases (Nat)"/>
    <property type="match status" value="1"/>
</dbReference>
<dbReference type="Proteomes" id="UP000198510">
    <property type="component" value="Unassembled WGS sequence"/>
</dbReference>
<dbReference type="InterPro" id="IPR016181">
    <property type="entry name" value="Acyl_CoA_acyltransferase"/>
</dbReference>
<dbReference type="Pfam" id="PF00583">
    <property type="entry name" value="Acetyltransf_1"/>
    <property type="match status" value="1"/>
</dbReference>
<dbReference type="STRING" id="1075417.SAMN05421823_10292"/>
<gene>
    <name evidence="2" type="ORF">SAMN05421823_10292</name>
</gene>
<dbReference type="GO" id="GO:0016747">
    <property type="term" value="F:acyltransferase activity, transferring groups other than amino-acyl groups"/>
    <property type="evidence" value="ECO:0007669"/>
    <property type="project" value="InterPro"/>
</dbReference>
<evidence type="ECO:0000313" key="3">
    <source>
        <dbReference type="Proteomes" id="UP000198510"/>
    </source>
</evidence>
<dbReference type="OrthoDB" id="928069at2"/>
<evidence type="ECO:0000259" key="1">
    <source>
        <dbReference type="Pfam" id="PF00583"/>
    </source>
</evidence>
<feature type="domain" description="N-acetyltransferase" evidence="1">
    <location>
        <begin position="50"/>
        <end position="146"/>
    </location>
</feature>
<name>A0A1G8ZVM0_9BACT</name>
<keyword evidence="3" id="KW-1185">Reference proteome</keyword>
<dbReference type="Gene3D" id="3.40.630.30">
    <property type="match status" value="1"/>
</dbReference>
<proteinExistence type="predicted"/>
<dbReference type="AlphaFoldDB" id="A0A1G8ZVM0"/>
<dbReference type="InterPro" id="IPR000182">
    <property type="entry name" value="GNAT_dom"/>
</dbReference>
<dbReference type="RefSeq" id="WP_089679403.1">
    <property type="nucleotide sequence ID" value="NZ_FNFO01000002.1"/>
</dbReference>
<sequence>MTDDTTIYQEKSVRITVNRQASAAWTHLVEQIVYGTSGPRYQHLNNQSKLDKLAGSYFFTLYYRDEAVGTYCVAPQRTGTPVGEVQSFYGRLLSIRPPYGDRGWGGLMKQEAVRFLTAQTAESHLFYSHVEYANRRSVRLSRKLHFQSLALLEALLFSRVSPRKNRRFGRLTDAERPTMFARLQEQYRPYTLVHLDHFYDEQNYFVLREHGQVVAGLQVFPVAWHIAELPGMGGAVLKHILPRLPVVHRLFDPRQHQFVVVEAAYVQPGREPELLTLLESILAQFEVTSALWVLDLDDPLHRALHRKGNWGPMRALTDRIFSYVMFEGHGVGVQDIKPGHVPVYVSAFDFS</sequence>
<accession>A0A1G8ZVM0</accession>
<evidence type="ECO:0000313" key="2">
    <source>
        <dbReference type="EMBL" id="SDK18664.1"/>
    </source>
</evidence>